<feature type="non-terminal residue" evidence="1">
    <location>
        <position position="43"/>
    </location>
</feature>
<organism evidence="1 2">
    <name type="scientific">Heterotrigona itama</name>
    <dbReference type="NCBI Taxonomy" id="395501"/>
    <lineage>
        <taxon>Eukaryota</taxon>
        <taxon>Metazoa</taxon>
        <taxon>Ecdysozoa</taxon>
        <taxon>Arthropoda</taxon>
        <taxon>Hexapoda</taxon>
        <taxon>Insecta</taxon>
        <taxon>Pterygota</taxon>
        <taxon>Neoptera</taxon>
        <taxon>Endopterygota</taxon>
        <taxon>Hymenoptera</taxon>
        <taxon>Apocrita</taxon>
        <taxon>Aculeata</taxon>
        <taxon>Apoidea</taxon>
        <taxon>Anthophila</taxon>
        <taxon>Apidae</taxon>
        <taxon>Heterotrigona</taxon>
    </lineage>
</organism>
<accession>A0A6V7H9S4</accession>
<dbReference type="Proteomes" id="UP000752696">
    <property type="component" value="Unassembled WGS sequence"/>
</dbReference>
<reference evidence="1" key="1">
    <citation type="submission" date="2020-07" db="EMBL/GenBank/DDBJ databases">
        <authorList>
            <person name="Nazaruddin N."/>
        </authorList>
    </citation>
    <scope>NUCLEOTIDE SEQUENCE</scope>
</reference>
<feature type="non-terminal residue" evidence="1">
    <location>
        <position position="1"/>
    </location>
</feature>
<sequence>HIASDAMFLRMTLSCQVNRYDRYIASQLLKREDKYLNIRIVST</sequence>
<evidence type="ECO:0000313" key="1">
    <source>
        <dbReference type="EMBL" id="CAD1476707.1"/>
    </source>
</evidence>
<gene>
    <name evidence="1" type="ORF">MHI_LOCUS666400</name>
</gene>
<protein>
    <submittedName>
        <fullName evidence="1">Uncharacterized protein</fullName>
    </submittedName>
</protein>
<keyword evidence="2" id="KW-1185">Reference proteome</keyword>
<name>A0A6V7H9S4_9HYME</name>
<dbReference type="AlphaFoldDB" id="A0A6V7H9S4"/>
<proteinExistence type="predicted"/>
<comment type="caution">
    <text evidence="1">The sequence shown here is derived from an EMBL/GenBank/DDBJ whole genome shotgun (WGS) entry which is preliminary data.</text>
</comment>
<dbReference type="EMBL" id="CAJDYZ010009522">
    <property type="protein sequence ID" value="CAD1476707.1"/>
    <property type="molecule type" value="Genomic_DNA"/>
</dbReference>
<evidence type="ECO:0000313" key="2">
    <source>
        <dbReference type="Proteomes" id="UP000752696"/>
    </source>
</evidence>